<name>A0A0V1III8_TRIPS</name>
<gene>
    <name evidence="1" type="ORF">T4B_366</name>
</gene>
<sequence length="229" mass="26935">MKTGKSENVDGTWSNTYTPLKMDNFAYKSNDVRVYQLCKSASSQNEQQIIVVYKYTEMISMNLMELVSNSVRRLNDEIMLLFSGMKTRKVKIWTTRSTTKERSSFFDLWVDDVHVSGSRREKAEALRKTLLFAFLRCYIFKNPKICVLDERTRVKVQMACGHDVIERWMFSSPIFHETTSVEFGVSEFTVAATVWRYFSENKDRKNYYFYRSCTNDYIPGCTQLDDVEN</sequence>
<proteinExistence type="predicted"/>
<dbReference type="Proteomes" id="UP000054805">
    <property type="component" value="Unassembled WGS sequence"/>
</dbReference>
<protein>
    <submittedName>
        <fullName evidence="1">Uncharacterized protein</fullName>
    </submittedName>
</protein>
<comment type="caution">
    <text evidence="1">The sequence shown here is derived from an EMBL/GenBank/DDBJ whole genome shotgun (WGS) entry which is preliminary data.</text>
</comment>
<organism evidence="1 2">
    <name type="scientific">Trichinella pseudospiralis</name>
    <name type="common">Parasitic roundworm</name>
    <dbReference type="NCBI Taxonomy" id="6337"/>
    <lineage>
        <taxon>Eukaryota</taxon>
        <taxon>Metazoa</taxon>
        <taxon>Ecdysozoa</taxon>
        <taxon>Nematoda</taxon>
        <taxon>Enoplea</taxon>
        <taxon>Dorylaimia</taxon>
        <taxon>Trichinellida</taxon>
        <taxon>Trichinellidae</taxon>
        <taxon>Trichinella</taxon>
    </lineage>
</organism>
<reference evidence="1 2" key="1">
    <citation type="submission" date="2015-01" db="EMBL/GenBank/DDBJ databases">
        <title>Evolution of Trichinella species and genotypes.</title>
        <authorList>
            <person name="Korhonen P.K."/>
            <person name="Edoardo P."/>
            <person name="Giuseppe L.R."/>
            <person name="Gasser R.B."/>
        </authorList>
    </citation>
    <scope>NUCLEOTIDE SEQUENCE [LARGE SCALE GENOMIC DNA]</scope>
    <source>
        <strain evidence="1">ISS588</strain>
    </source>
</reference>
<accession>A0A0V1III8</accession>
<evidence type="ECO:0000313" key="1">
    <source>
        <dbReference type="EMBL" id="KRZ22521.1"/>
    </source>
</evidence>
<dbReference type="EMBL" id="JYDS01000171">
    <property type="protein sequence ID" value="KRZ22521.1"/>
    <property type="molecule type" value="Genomic_DNA"/>
</dbReference>
<keyword evidence="2" id="KW-1185">Reference proteome</keyword>
<dbReference type="AlphaFoldDB" id="A0A0V1III8"/>
<evidence type="ECO:0000313" key="2">
    <source>
        <dbReference type="Proteomes" id="UP000054805"/>
    </source>
</evidence>